<accession>A0A497ZTN6</accession>
<reference evidence="1 2" key="1">
    <citation type="submission" date="2018-10" db="EMBL/GenBank/DDBJ databases">
        <title>Genomic Encyclopedia of Archaeal and Bacterial Type Strains, Phase II (KMG-II): from individual species to whole genera.</title>
        <authorList>
            <person name="Goeker M."/>
        </authorList>
    </citation>
    <scope>NUCLEOTIDE SEQUENCE [LARGE SCALE GENOMIC DNA]</scope>
    <source>
        <strain evidence="1 2">DSM 29317</strain>
    </source>
</reference>
<protein>
    <submittedName>
        <fullName evidence="1">Uncharacterized protein</fullName>
    </submittedName>
</protein>
<gene>
    <name evidence="1" type="ORF">CLV75_1337</name>
</gene>
<dbReference type="Proteomes" id="UP000271700">
    <property type="component" value="Unassembled WGS sequence"/>
</dbReference>
<organism evidence="1 2">
    <name type="scientific">Ruegeria conchae</name>
    <dbReference type="NCBI Taxonomy" id="981384"/>
    <lineage>
        <taxon>Bacteria</taxon>
        <taxon>Pseudomonadati</taxon>
        <taxon>Pseudomonadota</taxon>
        <taxon>Alphaproteobacteria</taxon>
        <taxon>Rhodobacterales</taxon>
        <taxon>Roseobacteraceae</taxon>
        <taxon>Ruegeria</taxon>
    </lineage>
</organism>
<evidence type="ECO:0000313" key="2">
    <source>
        <dbReference type="Proteomes" id="UP000271700"/>
    </source>
</evidence>
<keyword evidence="2" id="KW-1185">Reference proteome</keyword>
<sequence>MGTGFNGQVAISWSQTEIDGLEAAPLAHMVVGAAWSWRGRKIELSADADVYVQNDAYSNVVSALAARADVAFDPLAVAQGSLVELTNGAQKFTAELVQIVGGSSLMLIFKDGCPEADQEFWVSEAAENVEPADIGFIDDSKVIAFPGSAAGVIAIPADMPKIVGVAAE</sequence>
<dbReference type="RefSeq" id="WP_010441747.1">
    <property type="nucleotide sequence ID" value="NZ_AEYW01000013.1"/>
</dbReference>
<name>A0A497ZTN6_9RHOB</name>
<proteinExistence type="predicted"/>
<dbReference type="AlphaFoldDB" id="A0A497ZTN6"/>
<comment type="caution">
    <text evidence="1">The sequence shown here is derived from an EMBL/GenBank/DDBJ whole genome shotgun (WGS) entry which is preliminary data.</text>
</comment>
<dbReference type="STRING" id="981384.GCA_000192475_01663"/>
<dbReference type="OrthoDB" id="6305173at2"/>
<evidence type="ECO:0000313" key="1">
    <source>
        <dbReference type="EMBL" id="RLK11337.1"/>
    </source>
</evidence>
<dbReference type="EMBL" id="RCCT01000001">
    <property type="protein sequence ID" value="RLK11337.1"/>
    <property type="molecule type" value="Genomic_DNA"/>
</dbReference>